<dbReference type="RefSeq" id="WP_154671877.1">
    <property type="nucleotide sequence ID" value="NZ_CP017561.2"/>
</dbReference>
<reference evidence="1" key="1">
    <citation type="submission" date="2016-09" db="EMBL/GenBank/DDBJ databases">
        <title>The Complete Genome of Burkholderia sprentiae wsm5005.</title>
        <authorList>
            <person name="De Meyer S."/>
            <person name="Wang P."/>
            <person name="Terpolilli J."/>
        </authorList>
    </citation>
    <scope>NUCLEOTIDE SEQUENCE [LARGE SCALE GENOMIC DNA]</scope>
    <source>
        <strain evidence="1">WSM5005</strain>
    </source>
</reference>
<name>A0A8F4QKM2_9BURK</name>
<dbReference type="EMBL" id="CP017561">
    <property type="protein sequence ID" value="QXE07158.1"/>
    <property type="molecule type" value="Genomic_DNA"/>
</dbReference>
<proteinExistence type="predicted"/>
<evidence type="ECO:0000313" key="2">
    <source>
        <dbReference type="Proteomes" id="UP000179860"/>
    </source>
</evidence>
<evidence type="ECO:0000313" key="1">
    <source>
        <dbReference type="EMBL" id="QXE07158.1"/>
    </source>
</evidence>
<dbReference type="KEGG" id="pspw:BJG93_34955"/>
<sequence length="94" mass="10192">MGSPVLSKGVWLREGALARDVVVIRSTVESIGAGPSLRTIFIDKNIAAYCRYIGLISLVGYRLGTALLASLPPATRTQCGIRRAARHSVRERLK</sequence>
<organism evidence="1 2">
    <name type="scientific">Paraburkholderia sprentiae WSM5005</name>
    <dbReference type="NCBI Taxonomy" id="754502"/>
    <lineage>
        <taxon>Bacteria</taxon>
        <taxon>Pseudomonadati</taxon>
        <taxon>Pseudomonadota</taxon>
        <taxon>Betaproteobacteria</taxon>
        <taxon>Burkholderiales</taxon>
        <taxon>Burkholderiaceae</taxon>
        <taxon>Paraburkholderia</taxon>
    </lineage>
</organism>
<dbReference type="Proteomes" id="UP000179860">
    <property type="component" value="Chromosome 1"/>
</dbReference>
<gene>
    <name evidence="1" type="ORF">BJG93_34955</name>
</gene>
<dbReference type="AlphaFoldDB" id="A0A8F4QKM2"/>
<keyword evidence="2" id="KW-1185">Reference proteome</keyword>
<protein>
    <submittedName>
        <fullName evidence="1">Uncharacterized protein</fullName>
    </submittedName>
</protein>
<dbReference type="OrthoDB" id="9110960at2"/>
<accession>A0A8F4QKM2</accession>